<protein>
    <submittedName>
        <fullName evidence="3">Non-haem dioxygenase in morphine synthesis N-terminal/2OG-Fe(II) oxygenase superfamily, putative</fullName>
    </submittedName>
</protein>
<name>A0A7G2CQF1_9TRYP</name>
<dbReference type="InterPro" id="IPR050231">
    <property type="entry name" value="Iron_ascorbate_oxido_reductase"/>
</dbReference>
<organism evidence="3 4">
    <name type="scientific">Angomonas deanei</name>
    <dbReference type="NCBI Taxonomy" id="59799"/>
    <lineage>
        <taxon>Eukaryota</taxon>
        <taxon>Discoba</taxon>
        <taxon>Euglenozoa</taxon>
        <taxon>Kinetoplastea</taxon>
        <taxon>Metakinetoplastina</taxon>
        <taxon>Trypanosomatida</taxon>
        <taxon>Trypanosomatidae</taxon>
        <taxon>Strigomonadinae</taxon>
        <taxon>Angomonas</taxon>
    </lineage>
</organism>
<feature type="domain" description="Fe2OG dioxygenase" evidence="2">
    <location>
        <begin position="177"/>
        <end position="283"/>
    </location>
</feature>
<dbReference type="Pfam" id="PF14226">
    <property type="entry name" value="DIOX_N"/>
    <property type="match status" value="1"/>
</dbReference>
<dbReference type="Proteomes" id="UP000515908">
    <property type="component" value="Chromosome 24"/>
</dbReference>
<reference evidence="3 4" key="1">
    <citation type="submission" date="2020-08" db="EMBL/GenBank/DDBJ databases">
        <authorList>
            <person name="Newling K."/>
            <person name="Davey J."/>
            <person name="Forrester S."/>
        </authorList>
    </citation>
    <scope>NUCLEOTIDE SEQUENCE [LARGE SCALE GENOMIC DNA]</scope>
    <source>
        <strain evidence="4">Crithidia deanei Carvalho (ATCC PRA-265)</strain>
    </source>
</reference>
<gene>
    <name evidence="3" type="ORF">ADEAN_000962500</name>
</gene>
<sequence length="356" mass="40519">MSATDNLNLPIIDLRELDNENTRADFYKKLRKVSRENGFFYLVGHGISQEERDDLLNTVKRFFALPQDAKDKISIDNSPHFHGYTRTGDERTRNKADFREQLDIGEEVEARPLLAEDDPFFYRNLRGPNQWPEEVPELKEKALAYAEKANSILRKLLKGFVGALEVTEEDFSILTTDTGYNLKLVHYPANDGDEDPNREQGCGPHKDPTLLTLLWQDDVGGLQVYTEQKGWIDAPPVKDAYIINIGETLELATNGYFTADVHQVVMKPHLKKDRYSIPFFLGAGVEVDPLPLLKLPKELQAEARGLSSDPENPLFRNLGRNYMKARLRSHLGSTKQFYPKSYEQIVKSGNISASAY</sequence>
<evidence type="ECO:0000256" key="1">
    <source>
        <dbReference type="RuleBase" id="RU003682"/>
    </source>
</evidence>
<dbReference type="PRINTS" id="PR00682">
    <property type="entry name" value="IPNSYNTHASE"/>
</dbReference>
<evidence type="ECO:0000313" key="3">
    <source>
        <dbReference type="EMBL" id="CAD2222086.1"/>
    </source>
</evidence>
<dbReference type="AlphaFoldDB" id="A0A7G2CQF1"/>
<dbReference type="GO" id="GO:0046872">
    <property type="term" value="F:metal ion binding"/>
    <property type="evidence" value="ECO:0007669"/>
    <property type="project" value="UniProtKB-KW"/>
</dbReference>
<evidence type="ECO:0000313" key="4">
    <source>
        <dbReference type="Proteomes" id="UP000515908"/>
    </source>
</evidence>
<keyword evidence="4" id="KW-1185">Reference proteome</keyword>
<evidence type="ECO:0000259" key="2">
    <source>
        <dbReference type="PROSITE" id="PS51471"/>
    </source>
</evidence>
<dbReference type="GO" id="GO:0051213">
    <property type="term" value="F:dioxygenase activity"/>
    <property type="evidence" value="ECO:0007669"/>
    <property type="project" value="UniProtKB-KW"/>
</dbReference>
<dbReference type="Pfam" id="PF03171">
    <property type="entry name" value="2OG-FeII_Oxy"/>
    <property type="match status" value="1"/>
</dbReference>
<keyword evidence="1" id="KW-0479">Metal-binding</keyword>
<dbReference type="InterPro" id="IPR044861">
    <property type="entry name" value="IPNS-like_FE2OG_OXY"/>
</dbReference>
<dbReference type="PROSITE" id="PS51471">
    <property type="entry name" value="FE2OG_OXY"/>
    <property type="match status" value="1"/>
</dbReference>
<dbReference type="EMBL" id="LR877168">
    <property type="protein sequence ID" value="CAD2222086.1"/>
    <property type="molecule type" value="Genomic_DNA"/>
</dbReference>
<comment type="similarity">
    <text evidence="1">Belongs to the iron/ascorbate-dependent oxidoreductase family.</text>
</comment>
<proteinExistence type="inferred from homology"/>
<dbReference type="PANTHER" id="PTHR47990">
    <property type="entry name" value="2-OXOGLUTARATE (2OG) AND FE(II)-DEPENDENT OXYGENASE SUPERFAMILY PROTEIN-RELATED"/>
    <property type="match status" value="1"/>
</dbReference>
<keyword evidence="1" id="KW-0560">Oxidoreductase</keyword>
<dbReference type="Gene3D" id="2.60.120.330">
    <property type="entry name" value="B-lactam Antibiotic, Isopenicillin N Synthase, Chain"/>
    <property type="match status" value="1"/>
</dbReference>
<dbReference type="InterPro" id="IPR026992">
    <property type="entry name" value="DIOX_N"/>
</dbReference>
<dbReference type="InterPro" id="IPR005123">
    <property type="entry name" value="Oxoglu/Fe-dep_dioxygenase_dom"/>
</dbReference>
<dbReference type="InterPro" id="IPR027443">
    <property type="entry name" value="IPNS-like_sf"/>
</dbReference>
<accession>A0A7G2CQF1</accession>
<dbReference type="VEuPathDB" id="TriTrypDB:ADEAN_000962500"/>
<keyword evidence="3" id="KW-0223">Dioxygenase</keyword>
<keyword evidence="1" id="KW-0408">Iron</keyword>
<dbReference type="SUPFAM" id="SSF51197">
    <property type="entry name" value="Clavaminate synthase-like"/>
    <property type="match status" value="1"/>
</dbReference>